<dbReference type="GO" id="GO:0006310">
    <property type="term" value="P:DNA recombination"/>
    <property type="evidence" value="ECO:0007669"/>
    <property type="project" value="TreeGrafter"/>
</dbReference>
<keyword evidence="7" id="KW-0067">ATP-binding</keyword>
<dbReference type="SUPFAM" id="SSF52540">
    <property type="entry name" value="P-loop containing nucleoside triphosphate hydrolases"/>
    <property type="match status" value="1"/>
</dbReference>
<comment type="caution">
    <text evidence="12">The sequence shown here is derived from an EMBL/GenBank/DDBJ whole genome shotgun (WGS) entry which is preliminary data.</text>
</comment>
<dbReference type="GO" id="GO:0003677">
    <property type="term" value="F:DNA binding"/>
    <property type="evidence" value="ECO:0007669"/>
    <property type="project" value="UniProtKB-KW"/>
</dbReference>
<keyword evidence="3" id="KW-0227">DNA damage</keyword>
<dbReference type="GO" id="GO:0004527">
    <property type="term" value="F:exonuclease activity"/>
    <property type="evidence" value="ECO:0007669"/>
    <property type="project" value="UniProtKB-KW"/>
</dbReference>
<dbReference type="Proteomes" id="UP000542342">
    <property type="component" value="Unassembled WGS sequence"/>
</dbReference>
<dbReference type="GO" id="GO:0004386">
    <property type="term" value="F:helicase activity"/>
    <property type="evidence" value="ECO:0007669"/>
    <property type="project" value="UniProtKB-KW"/>
</dbReference>
<evidence type="ECO:0000256" key="2">
    <source>
        <dbReference type="ARBA" id="ARBA00022741"/>
    </source>
</evidence>
<evidence type="ECO:0000256" key="3">
    <source>
        <dbReference type="ARBA" id="ARBA00022763"/>
    </source>
</evidence>
<keyword evidence="8" id="KW-0238">DNA-binding</keyword>
<evidence type="ECO:0000313" key="12">
    <source>
        <dbReference type="EMBL" id="MBA2226895.1"/>
    </source>
</evidence>
<evidence type="ECO:0000256" key="5">
    <source>
        <dbReference type="ARBA" id="ARBA00022806"/>
    </source>
</evidence>
<evidence type="ECO:0000256" key="7">
    <source>
        <dbReference type="ARBA" id="ARBA00022840"/>
    </source>
</evidence>
<sequence>MAEMIRLVLSPSRAARWQRLEEEYERLQRGYGKARVLWLTASRRQAEQRRQRRGERAQDQIRDLQSFADALVHHHAGSFAELSEGDRRQWVWDTLQQCQSSLHYYKRVWDKRGFVERLAGTVAELEEAGISPQLWEETLQNLAGGAGQALQELALLYREYDRRRQQAHALSQAQRQFRAADLWYQNRREPFSELRGVIVTGYVELPRSTAMLLEALAESGIEVWGEAPQVQQGPGLDYHGWSLLAAEKLQPILLPADGSAPPPPSFPAQLRLIEAAGALGEARLIARQVRHWLDQGVPAERILLATRDSQGRLAELYDEVAQEYAVPLAVDRRLPLIRHPVVGFFLLALHVAARHWRFRDVTALLRHSYFRPAWDENDEQRYAAEAFLRRLGIPRGRRALENAIRYWTEQAQKILQESEPQVSPAKAENESQTSAKISRENFPHSSAEDSDEEGSPSQRLPELALQCQDFWRELFRHYDAVGIGNQKTAVSEEEAELAAAEVAESAEGEAGPTEPEVSLVRSEGELLARLRGFAESLGLRPEVLDADEKVVVELLWQSLAGGLQRQRVQSWAELAAYVERVVTLREYTPAGSSGATGAVRLVEAEEAAGLECDYLVLLNMGEGSWPRLNRRETLLADGQRQRLRQAGLPLETAEQRFASEQLLFATLTAAPRQELVLSYAAFDANGESLLPAAFVQQWREQLGTQPLTVLQQKMLLDGYWTQKPLSAAEQRVQYAHAWARGRKADRRSYPAVTEEIEQVLERARQMVEARWARPEYTPYDGRLQNPTAVRMVQQLFDDQCLFNPTALETYLSCPFRFFAQHVLGLQRLPDPAEEIEHTRRGVVLHEALARFHRELAEHGQDRALIQELAAEAAAEAAARRDKAGKAADSENDTAQTAEGNEAEPPWVRRLAELIAEEVERQLPQGHSRLVREIWRWEGVRLRSYARRYWRQWRQLMGRCHKAGLVPQPVAFEEGFGTGERDCQVEAAGLSIRVSGRIDRVDQDLAGSGIWIIDYKTGRGSGYTAAEVERLERLQLPVYALAWEKLAQGGGTSPPVRGLIYWFVTGAGPKIMWPPYRGRSSTDAGSPNWERFRERTVQRLRQVVTAIRQGCFPLAPRERECTRFCPFATMCRISQSRGRKQQRWEWLLEPEGPTSPAPSSPAEDEPCA</sequence>
<dbReference type="Gene3D" id="3.90.320.10">
    <property type="match status" value="1"/>
</dbReference>
<dbReference type="RefSeq" id="WP_194538400.1">
    <property type="nucleotide sequence ID" value="NZ_JACEFB010000009.1"/>
</dbReference>
<dbReference type="AlphaFoldDB" id="A0A7V8VF54"/>
<keyword evidence="13" id="KW-1185">Reference proteome</keyword>
<dbReference type="EMBL" id="JACEFB010000009">
    <property type="protein sequence ID" value="MBA2226895.1"/>
    <property type="molecule type" value="Genomic_DNA"/>
</dbReference>
<organism evidence="12 13">
    <name type="scientific">Thermogemmata fonticola</name>
    <dbReference type="NCBI Taxonomy" id="2755323"/>
    <lineage>
        <taxon>Bacteria</taxon>
        <taxon>Pseudomonadati</taxon>
        <taxon>Planctomycetota</taxon>
        <taxon>Planctomycetia</taxon>
        <taxon>Gemmatales</taxon>
        <taxon>Gemmataceae</taxon>
        <taxon>Thermogemmata</taxon>
    </lineage>
</organism>
<accession>A0A7V8VF54</accession>
<feature type="compositionally biased region" description="Basic and acidic residues" evidence="10">
    <location>
        <begin position="879"/>
        <end position="888"/>
    </location>
</feature>
<dbReference type="GO" id="GO:0005524">
    <property type="term" value="F:ATP binding"/>
    <property type="evidence" value="ECO:0007669"/>
    <property type="project" value="UniProtKB-KW"/>
</dbReference>
<keyword evidence="2" id="KW-0547">Nucleotide-binding</keyword>
<evidence type="ECO:0000256" key="10">
    <source>
        <dbReference type="SAM" id="MobiDB-lite"/>
    </source>
</evidence>
<dbReference type="InterPro" id="IPR038726">
    <property type="entry name" value="PDDEXK_AddAB-type"/>
</dbReference>
<feature type="domain" description="PD-(D/E)XK endonuclease-like" evidence="11">
    <location>
        <begin position="802"/>
        <end position="1131"/>
    </location>
</feature>
<dbReference type="Gene3D" id="3.40.50.300">
    <property type="entry name" value="P-loop containing nucleotide triphosphate hydrolases"/>
    <property type="match status" value="1"/>
</dbReference>
<evidence type="ECO:0000313" key="13">
    <source>
        <dbReference type="Proteomes" id="UP000542342"/>
    </source>
</evidence>
<evidence type="ECO:0000256" key="1">
    <source>
        <dbReference type="ARBA" id="ARBA00022722"/>
    </source>
</evidence>
<dbReference type="InterPro" id="IPR011604">
    <property type="entry name" value="PDDEXK-like_dom_sf"/>
</dbReference>
<evidence type="ECO:0000256" key="8">
    <source>
        <dbReference type="ARBA" id="ARBA00023125"/>
    </source>
</evidence>
<keyword evidence="9" id="KW-0234">DNA repair</keyword>
<name>A0A7V8VF54_9BACT</name>
<keyword evidence="6" id="KW-0269">Exonuclease</keyword>
<feature type="region of interest" description="Disordered" evidence="10">
    <location>
        <begin position="1137"/>
        <end position="1167"/>
    </location>
</feature>
<reference evidence="12 13" key="1">
    <citation type="submission" date="2020-07" db="EMBL/GenBank/DDBJ databases">
        <title>Thermogemmata thermophila gen. nov., sp. nov., a novel moderate thermophilic planctomycete from a Kamchatka hot spring.</title>
        <authorList>
            <person name="Elcheninov A.G."/>
            <person name="Podosokorskaya O.A."/>
            <person name="Kovaleva O.L."/>
            <person name="Novikov A."/>
            <person name="Bonch-Osmolovskaya E.A."/>
            <person name="Toshchakov S.V."/>
            <person name="Kublanov I.V."/>
        </authorList>
    </citation>
    <scope>NUCLEOTIDE SEQUENCE [LARGE SCALE GENOMIC DNA]</scope>
    <source>
        <strain evidence="12 13">2918</strain>
    </source>
</reference>
<dbReference type="GO" id="GO:0006281">
    <property type="term" value="P:DNA repair"/>
    <property type="evidence" value="ECO:0007669"/>
    <property type="project" value="UniProtKB-KW"/>
</dbReference>
<dbReference type="PANTHER" id="PTHR30591">
    <property type="entry name" value="RECBCD ENZYME SUBUNIT RECC"/>
    <property type="match status" value="1"/>
</dbReference>
<evidence type="ECO:0000256" key="9">
    <source>
        <dbReference type="ARBA" id="ARBA00023204"/>
    </source>
</evidence>
<protein>
    <submittedName>
        <fullName evidence="12">PD-(D/E)XK nuclease family protein</fullName>
    </submittedName>
</protein>
<evidence type="ECO:0000256" key="4">
    <source>
        <dbReference type="ARBA" id="ARBA00022801"/>
    </source>
</evidence>
<evidence type="ECO:0000256" key="6">
    <source>
        <dbReference type="ARBA" id="ARBA00022839"/>
    </source>
</evidence>
<keyword evidence="1" id="KW-0540">Nuclease</keyword>
<keyword evidence="5" id="KW-0347">Helicase</keyword>
<dbReference type="InterPro" id="IPR027417">
    <property type="entry name" value="P-loop_NTPase"/>
</dbReference>
<keyword evidence="4" id="KW-0378">Hydrolase</keyword>
<feature type="region of interest" description="Disordered" evidence="10">
    <location>
        <begin position="879"/>
        <end position="902"/>
    </location>
</feature>
<evidence type="ECO:0000259" key="11">
    <source>
        <dbReference type="Pfam" id="PF12705"/>
    </source>
</evidence>
<feature type="region of interest" description="Disordered" evidence="10">
    <location>
        <begin position="417"/>
        <end position="459"/>
    </location>
</feature>
<proteinExistence type="predicted"/>
<gene>
    <name evidence="12" type="ORF">H0921_12050</name>
</gene>
<dbReference type="PANTHER" id="PTHR30591:SF1">
    <property type="entry name" value="RECBCD ENZYME SUBUNIT RECC"/>
    <property type="match status" value="1"/>
</dbReference>
<dbReference type="Pfam" id="PF12705">
    <property type="entry name" value="PDDEXK_1"/>
    <property type="match status" value="1"/>
</dbReference>